<accession>A0ABY5NWR1</accession>
<dbReference type="InterPro" id="IPR016163">
    <property type="entry name" value="Ald_DH_C"/>
</dbReference>
<dbReference type="InterPro" id="IPR016162">
    <property type="entry name" value="Ald_DH_N"/>
</dbReference>
<keyword evidence="1" id="KW-0560">Oxidoreductase</keyword>
<dbReference type="Gene3D" id="3.40.605.10">
    <property type="entry name" value="Aldehyde Dehydrogenase, Chain A, domain 1"/>
    <property type="match status" value="1"/>
</dbReference>
<dbReference type="EMBL" id="CP102451">
    <property type="protein sequence ID" value="UUV98086.1"/>
    <property type="molecule type" value="Genomic_DNA"/>
</dbReference>
<evidence type="ECO:0000313" key="4">
    <source>
        <dbReference type="Proteomes" id="UP001058273"/>
    </source>
</evidence>
<dbReference type="RefSeq" id="WP_257701675.1">
    <property type="nucleotide sequence ID" value="NZ_CP102451.1"/>
</dbReference>
<dbReference type="InterPro" id="IPR015590">
    <property type="entry name" value="Aldehyde_DH_dom"/>
</dbReference>
<organism evidence="3 4">
    <name type="scientific">Vagococcus luciliae</name>
    <dbReference type="NCBI Taxonomy" id="2920380"/>
    <lineage>
        <taxon>Bacteria</taxon>
        <taxon>Bacillati</taxon>
        <taxon>Bacillota</taxon>
        <taxon>Bacilli</taxon>
        <taxon>Lactobacillales</taxon>
        <taxon>Enterococcaceae</taxon>
        <taxon>Vagococcus</taxon>
    </lineage>
</organism>
<dbReference type="Proteomes" id="UP001058273">
    <property type="component" value="Chromosome"/>
</dbReference>
<sequence>MSRADKDLLSIQEARILVENARNAQFLVKDYKQSYLDKIINQLLENITMELAHFIDMEVNETKRGSIKDKEWLLTHFLSQLEKELSNQQCIGELLKDSAGNILKVGVPLGVIVVFPSENNVILNTLYSIVIGIKSGNSIIVIPDNEAYHTTIHVVNSVKNICEKYGLPVGCITCLESISESGILEIVTHKNTSMIISAGKINNTTNTQKPIIYGGTGGTPAFIEHTANVSDAVQSVIDSRSLDNGMLPGSEQYLIVEQSIASEVKQQLQQKGAHFLSEEEEHQLLNLLQPKDNGINPICVGKNAYELAELAHFSIEDNTSVLVSEKHYVHELDPFVNEMKCPVIAFYLEPDWMHACEKSIRLLKEKNNGHTIAIHSNNLEVLNQFALKKPVGRMIVNSPSSLASMGINSTLATSCLLGGLTTGKGISAKNITASDLTYIREISHSTQCIEHVNNVDEESHEKMLEEILRKILA</sequence>
<keyword evidence="4" id="KW-1185">Reference proteome</keyword>
<evidence type="ECO:0000256" key="1">
    <source>
        <dbReference type="ARBA" id="ARBA00023002"/>
    </source>
</evidence>
<dbReference type="Pfam" id="PF00171">
    <property type="entry name" value="Aldedh"/>
    <property type="match status" value="1"/>
</dbReference>
<dbReference type="PANTHER" id="PTHR11699">
    <property type="entry name" value="ALDEHYDE DEHYDROGENASE-RELATED"/>
    <property type="match status" value="1"/>
</dbReference>
<protein>
    <submittedName>
        <fullName evidence="3">Aldehyde-alcohol dehydrogenase</fullName>
    </submittedName>
</protein>
<name>A0ABY5NWR1_9ENTE</name>
<evidence type="ECO:0000259" key="2">
    <source>
        <dbReference type="Pfam" id="PF00171"/>
    </source>
</evidence>
<reference evidence="3" key="1">
    <citation type="submission" date="2022-08" db="EMBL/GenBank/DDBJ databases">
        <title>Genome sequence of Vagococcus luciliae DSM 112651.</title>
        <authorList>
            <person name="Juan G."/>
            <person name="Anja P."/>
            <person name="Rolf D."/>
            <person name="Kampfer P."/>
            <person name="Vilcinskas A."/>
        </authorList>
    </citation>
    <scope>NUCLEOTIDE SEQUENCE</scope>
    <source>
        <strain evidence="3">G314FT</strain>
    </source>
</reference>
<dbReference type="InterPro" id="IPR016161">
    <property type="entry name" value="Ald_DH/histidinol_DH"/>
</dbReference>
<reference evidence="3" key="2">
    <citation type="submission" date="2022-08" db="EMBL/GenBank/DDBJ databases">
        <authorList>
            <person name="Poehlein A."/>
            <person name="Guzman J."/>
            <person name="Daniel R."/>
            <person name="Vilcinskas A."/>
        </authorList>
    </citation>
    <scope>NUCLEOTIDE SEQUENCE</scope>
    <source>
        <strain evidence="3">G314FT</strain>
    </source>
</reference>
<dbReference type="SUPFAM" id="SSF53720">
    <property type="entry name" value="ALDH-like"/>
    <property type="match status" value="1"/>
</dbReference>
<gene>
    <name evidence="3" type="primary">adhE_3</name>
    <name evidence="3" type="ORF">G314FT_01770</name>
</gene>
<feature type="domain" description="Aldehyde dehydrogenase" evidence="2">
    <location>
        <begin position="16"/>
        <end position="271"/>
    </location>
</feature>
<evidence type="ECO:0000313" key="3">
    <source>
        <dbReference type="EMBL" id="UUV98086.1"/>
    </source>
</evidence>
<dbReference type="Gene3D" id="3.40.309.10">
    <property type="entry name" value="Aldehyde Dehydrogenase, Chain A, domain 2"/>
    <property type="match status" value="1"/>
</dbReference>
<proteinExistence type="predicted"/>